<dbReference type="AlphaFoldDB" id="T1A0T1"/>
<dbReference type="GO" id="GO:0016787">
    <property type="term" value="F:hydrolase activity"/>
    <property type="evidence" value="ECO:0007669"/>
    <property type="project" value="InterPro"/>
</dbReference>
<evidence type="ECO:0000259" key="1">
    <source>
        <dbReference type="Pfam" id="PF02129"/>
    </source>
</evidence>
<dbReference type="InterPro" id="IPR000383">
    <property type="entry name" value="Xaa-Pro-like_dom"/>
</dbReference>
<dbReference type="NCBIfam" id="TIGR00976">
    <property type="entry name" value="CocE_NonD"/>
    <property type="match status" value="1"/>
</dbReference>
<evidence type="ECO:0000313" key="2">
    <source>
        <dbReference type="EMBL" id="EQD50528.1"/>
    </source>
</evidence>
<gene>
    <name evidence="2" type="ORF">B1A_13413</name>
</gene>
<dbReference type="Gene3D" id="3.40.50.1820">
    <property type="entry name" value="alpha/beta hydrolase"/>
    <property type="match status" value="1"/>
</dbReference>
<dbReference type="PANTHER" id="PTHR43056">
    <property type="entry name" value="PEPTIDASE S9 PROLYL OLIGOPEPTIDASE"/>
    <property type="match status" value="1"/>
</dbReference>
<dbReference type="InterPro" id="IPR005674">
    <property type="entry name" value="CocE/Ser_esterase"/>
</dbReference>
<dbReference type="Pfam" id="PF02129">
    <property type="entry name" value="Peptidase_S15"/>
    <property type="match status" value="1"/>
</dbReference>
<feature type="non-terminal residue" evidence="2">
    <location>
        <position position="145"/>
    </location>
</feature>
<sequence length="145" mass="15902">MDSEAVLRLVVEHDVPAQMRDGTMLRADIYRPDGDGPYPVLLTRLPYGKDVFRHPGLDPLRGAMRDYIVVVQDVRGRFRSEGKWTPFQQEFDDGYDSVVWAASLPGSDGRVAMFGGSYLGMTQWSAAVTSPPGLVAMAPIISAGN</sequence>
<dbReference type="EMBL" id="AUZX01009813">
    <property type="protein sequence ID" value="EQD50528.1"/>
    <property type="molecule type" value="Genomic_DNA"/>
</dbReference>
<feature type="domain" description="Xaa-Pro dipeptidyl-peptidase-like" evidence="1">
    <location>
        <begin position="21"/>
        <end position="142"/>
    </location>
</feature>
<dbReference type="SUPFAM" id="SSF53474">
    <property type="entry name" value="alpha/beta-Hydrolases"/>
    <property type="match status" value="1"/>
</dbReference>
<dbReference type="InterPro" id="IPR050585">
    <property type="entry name" value="Xaa-Pro_dipeptidyl-ppase/CocE"/>
</dbReference>
<proteinExistence type="predicted"/>
<name>T1A0T1_9ZZZZ</name>
<organism evidence="2">
    <name type="scientific">mine drainage metagenome</name>
    <dbReference type="NCBI Taxonomy" id="410659"/>
    <lineage>
        <taxon>unclassified sequences</taxon>
        <taxon>metagenomes</taxon>
        <taxon>ecological metagenomes</taxon>
    </lineage>
</organism>
<accession>T1A0T1</accession>
<comment type="caution">
    <text evidence="2">The sequence shown here is derived from an EMBL/GenBank/DDBJ whole genome shotgun (WGS) entry which is preliminary data.</text>
</comment>
<reference evidence="2" key="1">
    <citation type="submission" date="2013-08" db="EMBL/GenBank/DDBJ databases">
        <authorList>
            <person name="Mendez C."/>
            <person name="Richter M."/>
            <person name="Ferrer M."/>
            <person name="Sanchez J."/>
        </authorList>
    </citation>
    <scope>NUCLEOTIDE SEQUENCE</scope>
</reference>
<protein>
    <submittedName>
        <fullName evidence="2">S15 family peptidase</fullName>
    </submittedName>
</protein>
<dbReference type="InterPro" id="IPR029058">
    <property type="entry name" value="AB_hydrolase_fold"/>
</dbReference>
<reference evidence="2" key="2">
    <citation type="journal article" date="2014" name="ISME J.">
        <title>Microbial stratification in low pH oxic and suboxic macroscopic growths along an acid mine drainage.</title>
        <authorList>
            <person name="Mendez-Garcia C."/>
            <person name="Mesa V."/>
            <person name="Sprenger R.R."/>
            <person name="Richter M."/>
            <person name="Diez M.S."/>
            <person name="Solano J."/>
            <person name="Bargiela R."/>
            <person name="Golyshina O.V."/>
            <person name="Manteca A."/>
            <person name="Ramos J.L."/>
            <person name="Gallego J.R."/>
            <person name="Llorente I."/>
            <person name="Martins Dos Santos V.A."/>
            <person name="Jensen O.N."/>
            <person name="Pelaez A.I."/>
            <person name="Sanchez J."/>
            <person name="Ferrer M."/>
        </authorList>
    </citation>
    <scope>NUCLEOTIDE SEQUENCE</scope>
</reference>
<dbReference type="PANTHER" id="PTHR43056:SF10">
    <property type="entry name" value="COCE_NOND FAMILY, PUTATIVE (AFU_ORTHOLOGUE AFUA_7G00600)-RELATED"/>
    <property type="match status" value="1"/>
</dbReference>